<dbReference type="PANTHER" id="PTHR38779:SF2">
    <property type="entry name" value="TYPE II SECRETION SYSTEM PROTEIN I-RELATED"/>
    <property type="match status" value="1"/>
</dbReference>
<dbReference type="InterPro" id="IPR010052">
    <property type="entry name" value="T2SS_protein-GspI"/>
</dbReference>
<keyword evidence="7" id="KW-1133">Transmembrane helix</keyword>
<sequence length="126" mass="14058">MNRFISFKRQAGMTLLEVMLALVIMATSGVAVMNAASGALNSQAHLQNKTFALWVASNGLAELKLQKIWPSASWRYDTAEFADATWYLRYKSVETGDNDFKALDIEVSDVKDGRALAYMRTYIAKP</sequence>
<keyword evidence="12" id="KW-1185">Reference proteome</keyword>
<dbReference type="Pfam" id="PF07963">
    <property type="entry name" value="N_methyl"/>
    <property type="match status" value="1"/>
</dbReference>
<dbReference type="InterPro" id="IPR012902">
    <property type="entry name" value="N_methyl_site"/>
</dbReference>
<evidence type="ECO:0000313" key="11">
    <source>
        <dbReference type="EMBL" id="GLS90626.1"/>
    </source>
</evidence>
<evidence type="ECO:0000256" key="7">
    <source>
        <dbReference type="ARBA" id="ARBA00022989"/>
    </source>
</evidence>
<reference evidence="12" key="1">
    <citation type="journal article" date="2019" name="Int. J. Syst. Evol. Microbiol.">
        <title>The Global Catalogue of Microorganisms (GCM) 10K type strain sequencing project: providing services to taxonomists for standard genome sequencing and annotation.</title>
        <authorList>
            <consortium name="The Broad Institute Genomics Platform"/>
            <consortium name="The Broad Institute Genome Sequencing Center for Infectious Disease"/>
            <person name="Wu L."/>
            <person name="Ma J."/>
        </authorList>
    </citation>
    <scope>NUCLEOTIDE SEQUENCE [LARGE SCALE GENOMIC DNA]</scope>
    <source>
        <strain evidence="12">NBRC 103166</strain>
    </source>
</reference>
<comment type="function">
    <text evidence="9">Component of the type II secretion system required for the energy-dependent secretion of extracellular factors such as proteases and toxins from the periplasm.</text>
</comment>
<dbReference type="Proteomes" id="UP001157353">
    <property type="component" value="Unassembled WGS sequence"/>
</dbReference>
<keyword evidence="8" id="KW-0472">Membrane</keyword>
<organism evidence="11 12">
    <name type="scientific">Psychromonas marina</name>
    <dbReference type="NCBI Taxonomy" id="88364"/>
    <lineage>
        <taxon>Bacteria</taxon>
        <taxon>Pseudomonadati</taxon>
        <taxon>Pseudomonadota</taxon>
        <taxon>Gammaproteobacteria</taxon>
        <taxon>Alteromonadales</taxon>
        <taxon>Psychromonadaceae</taxon>
        <taxon>Psychromonas</taxon>
    </lineage>
</organism>
<dbReference type="InterPro" id="IPR003413">
    <property type="entry name" value="T2SS_GspI_C"/>
</dbReference>
<evidence type="ECO:0000256" key="2">
    <source>
        <dbReference type="ARBA" id="ARBA00008358"/>
    </source>
</evidence>
<dbReference type="EMBL" id="BSPQ01000005">
    <property type="protein sequence ID" value="GLS90626.1"/>
    <property type="molecule type" value="Genomic_DNA"/>
</dbReference>
<evidence type="ECO:0000256" key="1">
    <source>
        <dbReference type="ARBA" id="ARBA00004377"/>
    </source>
</evidence>
<protein>
    <recommendedName>
        <fullName evidence="9">Type II secretion system protein I</fullName>
        <shortName evidence="9">T2SS minor pseudopilin I</shortName>
    </recommendedName>
</protein>
<gene>
    <name evidence="11" type="primary">gspI</name>
    <name evidence="11" type="ORF">GCM10007916_16930</name>
</gene>
<keyword evidence="3" id="KW-1003">Cell membrane</keyword>
<dbReference type="Pfam" id="PF02501">
    <property type="entry name" value="T2SSI"/>
    <property type="match status" value="1"/>
</dbReference>
<comment type="subcellular location">
    <subcellularLocation>
        <location evidence="1 9">Cell inner membrane</location>
        <topology evidence="1 9">Single-pass membrane protein</topology>
    </subcellularLocation>
</comment>
<name>A0ABQ6DZN8_9GAMM</name>
<evidence type="ECO:0000256" key="8">
    <source>
        <dbReference type="ARBA" id="ARBA00023136"/>
    </source>
</evidence>
<dbReference type="Gene3D" id="3.30.1300.30">
    <property type="entry name" value="GSPII I/J protein-like"/>
    <property type="match status" value="1"/>
</dbReference>
<dbReference type="NCBIfam" id="TIGR01707">
    <property type="entry name" value="gspI"/>
    <property type="match status" value="1"/>
</dbReference>
<comment type="subunit">
    <text evidence="9">Type II secretion is composed of four main components: the outer membrane complex, the inner membrane complex, the cytoplasmic secretion ATPase and the periplasm-spanning pseudopilus.</text>
</comment>
<evidence type="ECO:0000313" key="12">
    <source>
        <dbReference type="Proteomes" id="UP001157353"/>
    </source>
</evidence>
<accession>A0ABQ6DZN8</accession>
<dbReference type="SUPFAM" id="SSF54523">
    <property type="entry name" value="Pili subunits"/>
    <property type="match status" value="1"/>
</dbReference>
<keyword evidence="4 9" id="KW-0488">Methylation</keyword>
<feature type="domain" description="Type II secretion system protein GspI C-terminal" evidence="10">
    <location>
        <begin position="46"/>
        <end position="123"/>
    </location>
</feature>
<evidence type="ECO:0000259" key="10">
    <source>
        <dbReference type="Pfam" id="PF02501"/>
    </source>
</evidence>
<dbReference type="PANTHER" id="PTHR38779">
    <property type="entry name" value="TYPE II SECRETION SYSTEM PROTEIN I-RELATED"/>
    <property type="match status" value="1"/>
</dbReference>
<dbReference type="RefSeq" id="WP_284203748.1">
    <property type="nucleotide sequence ID" value="NZ_BSPQ01000005.1"/>
</dbReference>
<keyword evidence="5 9" id="KW-0997">Cell inner membrane</keyword>
<evidence type="ECO:0000256" key="4">
    <source>
        <dbReference type="ARBA" id="ARBA00022481"/>
    </source>
</evidence>
<proteinExistence type="inferred from homology"/>
<evidence type="ECO:0000256" key="9">
    <source>
        <dbReference type="RuleBase" id="RU368030"/>
    </source>
</evidence>
<dbReference type="NCBIfam" id="TIGR02532">
    <property type="entry name" value="IV_pilin_GFxxxE"/>
    <property type="match status" value="1"/>
</dbReference>
<evidence type="ECO:0000256" key="5">
    <source>
        <dbReference type="ARBA" id="ARBA00022519"/>
    </source>
</evidence>
<evidence type="ECO:0000256" key="3">
    <source>
        <dbReference type="ARBA" id="ARBA00022475"/>
    </source>
</evidence>
<comment type="similarity">
    <text evidence="2 9">Belongs to the GSP I family.</text>
</comment>
<evidence type="ECO:0000256" key="6">
    <source>
        <dbReference type="ARBA" id="ARBA00022692"/>
    </source>
</evidence>
<comment type="PTM">
    <text evidence="9">Cleaved by prepilin peptidase.</text>
</comment>
<dbReference type="InterPro" id="IPR045584">
    <property type="entry name" value="Pilin-like"/>
</dbReference>
<comment type="caution">
    <text evidence="11">The sequence shown here is derived from an EMBL/GenBank/DDBJ whole genome shotgun (WGS) entry which is preliminary data.</text>
</comment>
<keyword evidence="6" id="KW-0812">Transmembrane</keyword>
<dbReference type="PROSITE" id="PS00409">
    <property type="entry name" value="PROKAR_NTER_METHYL"/>
    <property type="match status" value="1"/>
</dbReference>